<dbReference type="InterPro" id="IPR036298">
    <property type="entry name" value="Chalcone_isomerase_sf"/>
</dbReference>
<dbReference type="Gene3D" id="3.50.70.10">
    <property type="match status" value="1"/>
</dbReference>
<evidence type="ECO:0000313" key="3">
    <source>
        <dbReference type="Proteomes" id="UP000031631"/>
    </source>
</evidence>
<dbReference type="SUPFAM" id="SSF54626">
    <property type="entry name" value="Chalcone isomerase"/>
    <property type="match status" value="1"/>
</dbReference>
<reference evidence="2 3" key="1">
    <citation type="journal article" date="2014" name="PLoS ONE">
        <title>Physiological and genomic features of a novel sulfur-oxidizing gammaproteobacterium belonging to a previously uncultivated symbiotic lineage isolated from a hydrothermal vent.</title>
        <authorList>
            <person name="Nunoura T."/>
            <person name="Takaki Y."/>
            <person name="Kazama H."/>
            <person name="Kakuta J."/>
            <person name="Shimamura S."/>
            <person name="Makita H."/>
            <person name="Hirai M."/>
            <person name="Miyazaki M."/>
            <person name="Takai K."/>
        </authorList>
    </citation>
    <scope>NUCLEOTIDE SEQUENCE [LARGE SCALE GENOMIC DNA]</scope>
    <source>
        <strain evidence="2 3">Hiromi1</strain>
    </source>
</reference>
<dbReference type="AlphaFoldDB" id="A0A7U6JG99"/>
<evidence type="ECO:0000313" key="2">
    <source>
        <dbReference type="EMBL" id="BAO43341.1"/>
    </source>
</evidence>
<accession>A0A7U6JG99</accession>
<dbReference type="InterPro" id="IPR016087">
    <property type="entry name" value="Chalcone_isomerase"/>
</dbReference>
<sequence>MRWLILLGMVFFSAVTVGKTVEGVDLSENVSVGGRELVLNGAGVREKFFFDIYVAALYLPTRNKDADKILNTDQPWRMSMDMLYSEVDKEKLDKGWDEGFEANVASSELSGLRDRLKKFEAMFPTLHKGDTVLMDYLPGTGVRVTVKGVDKGVVPGADFARALLSVWIGPEPVTSSVKKHLLGR</sequence>
<protein>
    <recommendedName>
        <fullName evidence="1">Chalcone isomerase domain-containing protein</fullName>
    </recommendedName>
</protein>
<dbReference type="Pfam" id="PF16036">
    <property type="entry name" value="Chalcone_3"/>
    <property type="match status" value="1"/>
</dbReference>
<evidence type="ECO:0000259" key="1">
    <source>
        <dbReference type="Pfam" id="PF16036"/>
    </source>
</evidence>
<dbReference type="InterPro" id="IPR016088">
    <property type="entry name" value="Chalcone_isomerase_3-sand"/>
</dbReference>
<name>A0A7U6JG99_9GAMM</name>
<dbReference type="EMBL" id="AP012273">
    <property type="protein sequence ID" value="BAO43341.1"/>
    <property type="molecule type" value="Genomic_DNA"/>
</dbReference>
<dbReference type="RefSeq" id="WP_041064918.1">
    <property type="nucleotide sequence ID" value="NZ_AP012273.1"/>
</dbReference>
<gene>
    <name evidence="2" type="ORF">TBH_C0396</name>
</gene>
<organism evidence="2 3">
    <name type="scientific">Thiolapillus brandeum</name>
    <dbReference type="NCBI Taxonomy" id="1076588"/>
    <lineage>
        <taxon>Bacteria</taxon>
        <taxon>Pseudomonadati</taxon>
        <taxon>Pseudomonadota</taxon>
        <taxon>Gammaproteobacteria</taxon>
        <taxon>Chromatiales</taxon>
        <taxon>Sedimenticolaceae</taxon>
        <taxon>Thiolapillus</taxon>
    </lineage>
</organism>
<dbReference type="KEGG" id="tbn:TBH_C0396"/>
<feature type="domain" description="Chalcone isomerase" evidence="1">
    <location>
        <begin position="19"/>
        <end position="183"/>
    </location>
</feature>
<keyword evidence="3" id="KW-1185">Reference proteome</keyword>
<dbReference type="GO" id="GO:0016872">
    <property type="term" value="F:intramolecular lyase activity"/>
    <property type="evidence" value="ECO:0007669"/>
    <property type="project" value="InterPro"/>
</dbReference>
<dbReference type="OrthoDB" id="7277038at2"/>
<dbReference type="Proteomes" id="UP000031631">
    <property type="component" value="Chromosome"/>
</dbReference>
<proteinExistence type="predicted"/>